<feature type="domain" description="RimM N-terminal" evidence="7">
    <location>
        <begin position="18"/>
        <end position="102"/>
    </location>
</feature>
<dbReference type="InterPro" id="IPR036976">
    <property type="entry name" value="RimM_N_sf"/>
</dbReference>
<dbReference type="InterPro" id="IPR011961">
    <property type="entry name" value="RimM"/>
</dbReference>
<comment type="caution">
    <text evidence="9">The sequence shown here is derived from an EMBL/GenBank/DDBJ whole genome shotgun (WGS) entry which is preliminary data.</text>
</comment>
<dbReference type="PANTHER" id="PTHR33692">
    <property type="entry name" value="RIBOSOME MATURATION FACTOR RIMM"/>
    <property type="match status" value="1"/>
</dbReference>
<reference evidence="9 10" key="1">
    <citation type="submission" date="2021-08" db="EMBL/GenBank/DDBJ databases">
        <title>Draft genome sequence of Spirulina subsalsa with high tolerance to salinity and hype-accumulation of phycocyanin.</title>
        <authorList>
            <person name="Pei H."/>
            <person name="Jiang L."/>
        </authorList>
    </citation>
    <scope>NUCLEOTIDE SEQUENCE [LARGE SCALE GENOMIC DNA]</scope>
    <source>
        <strain evidence="9 10">FACHB-351</strain>
    </source>
</reference>
<dbReference type="SUPFAM" id="SSF50346">
    <property type="entry name" value="PRC-barrel domain"/>
    <property type="match status" value="1"/>
</dbReference>
<feature type="domain" description="Ribosome maturation factor RimM PRC barrel" evidence="8">
    <location>
        <begin position="116"/>
        <end position="207"/>
    </location>
</feature>
<dbReference type="NCBIfam" id="TIGR02273">
    <property type="entry name" value="16S_RimM"/>
    <property type="match status" value="1"/>
</dbReference>
<proteinExistence type="inferred from homology"/>
<evidence type="ECO:0000313" key="9">
    <source>
        <dbReference type="EMBL" id="MCW6038747.1"/>
    </source>
</evidence>
<protein>
    <recommendedName>
        <fullName evidence="5">Ribosome maturation factor RimM</fullName>
    </recommendedName>
</protein>
<comment type="similarity">
    <text evidence="5">Belongs to the RimM family.</text>
</comment>
<keyword evidence="1 5" id="KW-0963">Cytoplasm</keyword>
<gene>
    <name evidence="5 9" type="primary">rimM</name>
    <name evidence="9" type="ORF">K4A83_21095</name>
</gene>
<dbReference type="InterPro" id="IPR009000">
    <property type="entry name" value="Transl_B-barrel_sf"/>
</dbReference>
<keyword evidence="3 5" id="KW-0698">rRNA processing</keyword>
<keyword evidence="2 5" id="KW-0690">Ribosome biogenesis</keyword>
<keyword evidence="4 5" id="KW-0143">Chaperone</keyword>
<evidence type="ECO:0000256" key="3">
    <source>
        <dbReference type="ARBA" id="ARBA00022552"/>
    </source>
</evidence>
<dbReference type="InterPro" id="IPR002676">
    <property type="entry name" value="RimM_N"/>
</dbReference>
<evidence type="ECO:0000256" key="4">
    <source>
        <dbReference type="ARBA" id="ARBA00023186"/>
    </source>
</evidence>
<dbReference type="Pfam" id="PF24986">
    <property type="entry name" value="PRC_RimM"/>
    <property type="match status" value="1"/>
</dbReference>
<evidence type="ECO:0000256" key="1">
    <source>
        <dbReference type="ARBA" id="ARBA00022490"/>
    </source>
</evidence>
<dbReference type="HAMAP" id="MF_00014">
    <property type="entry name" value="Ribosome_mat_RimM"/>
    <property type="match status" value="1"/>
</dbReference>
<accession>A0ABT3LB85</accession>
<evidence type="ECO:0000256" key="2">
    <source>
        <dbReference type="ARBA" id="ARBA00022517"/>
    </source>
</evidence>
<evidence type="ECO:0000313" key="10">
    <source>
        <dbReference type="Proteomes" id="UP001526426"/>
    </source>
</evidence>
<evidence type="ECO:0000256" key="6">
    <source>
        <dbReference type="SAM" id="MobiDB-lite"/>
    </source>
</evidence>
<dbReference type="InterPro" id="IPR011033">
    <property type="entry name" value="PRC_barrel-like_sf"/>
</dbReference>
<dbReference type="InterPro" id="IPR056792">
    <property type="entry name" value="PRC_RimM"/>
</dbReference>
<dbReference type="PANTHER" id="PTHR33692:SF1">
    <property type="entry name" value="RIBOSOME MATURATION FACTOR RIMM"/>
    <property type="match status" value="1"/>
</dbReference>
<dbReference type="RefSeq" id="WP_265266671.1">
    <property type="nucleotide sequence ID" value="NZ_JAIHOM010000171.1"/>
</dbReference>
<dbReference type="SUPFAM" id="SSF50447">
    <property type="entry name" value="Translation proteins"/>
    <property type="match status" value="1"/>
</dbReference>
<dbReference type="Pfam" id="PF01782">
    <property type="entry name" value="RimM"/>
    <property type="match status" value="1"/>
</dbReference>
<dbReference type="Gene3D" id="2.30.30.240">
    <property type="entry name" value="PRC-barrel domain"/>
    <property type="match status" value="1"/>
</dbReference>
<dbReference type="Proteomes" id="UP001526426">
    <property type="component" value="Unassembled WGS sequence"/>
</dbReference>
<feature type="region of interest" description="Disordered" evidence="6">
    <location>
        <begin position="149"/>
        <end position="177"/>
    </location>
</feature>
<organism evidence="9 10">
    <name type="scientific">Spirulina subsalsa FACHB-351</name>
    <dbReference type="NCBI Taxonomy" id="234711"/>
    <lineage>
        <taxon>Bacteria</taxon>
        <taxon>Bacillati</taxon>
        <taxon>Cyanobacteriota</taxon>
        <taxon>Cyanophyceae</taxon>
        <taxon>Spirulinales</taxon>
        <taxon>Spirulinaceae</taxon>
        <taxon>Spirulina</taxon>
    </lineage>
</organism>
<dbReference type="Gene3D" id="2.40.30.60">
    <property type="entry name" value="RimM"/>
    <property type="match status" value="1"/>
</dbReference>
<comment type="subcellular location">
    <subcellularLocation>
        <location evidence="5">Cytoplasm</location>
    </subcellularLocation>
</comment>
<evidence type="ECO:0000256" key="5">
    <source>
        <dbReference type="HAMAP-Rule" id="MF_00014"/>
    </source>
</evidence>
<sequence length="213" mass="23315">MIQTSPLPEIAPDNLIEVGTIVSPQGLQGALRVYPSSDFPERFLNPGLRWLQLPNASAPQMVELVAGRVLPGKNLYVIELAGIGDRTQAENLRGAKLLVSQDDRPILEDEEYHVADLLNLQVINQLTGETIGQITDVFSAGHDLLEVTLKTPPPENSPETELSPPKRNKQRRQQSKPPTVLIPFVKDIVPVIDLKAGCVEIHPPPGLLEVNQA</sequence>
<keyword evidence="10" id="KW-1185">Reference proteome</keyword>
<dbReference type="EMBL" id="JAIHOM010000171">
    <property type="protein sequence ID" value="MCW6038747.1"/>
    <property type="molecule type" value="Genomic_DNA"/>
</dbReference>
<evidence type="ECO:0000259" key="7">
    <source>
        <dbReference type="Pfam" id="PF01782"/>
    </source>
</evidence>
<comment type="function">
    <text evidence="5">An accessory protein needed during the final step in the assembly of 30S ribosomal subunit, possibly for assembly of the head region. Essential for efficient processing of 16S rRNA. May be needed both before and after RbfA during the maturation of 16S rRNA. It has affinity for free ribosomal 30S subunits but not for 70S ribosomes.</text>
</comment>
<comment type="subunit">
    <text evidence="5">Binds ribosomal protein uS19.</text>
</comment>
<name>A0ABT3LB85_9CYAN</name>
<comment type="domain">
    <text evidence="5">The PRC barrel domain binds ribosomal protein uS19.</text>
</comment>
<evidence type="ECO:0000259" key="8">
    <source>
        <dbReference type="Pfam" id="PF24986"/>
    </source>
</evidence>